<evidence type="ECO:0000313" key="2">
    <source>
        <dbReference type="EMBL" id="BAF90038.1"/>
    </source>
</evidence>
<feature type="transmembrane region" description="Helical" evidence="1">
    <location>
        <begin position="321"/>
        <end position="344"/>
    </location>
</feature>
<name>A8ILJ0_AZOC5</name>
<feature type="transmembrane region" description="Helical" evidence="1">
    <location>
        <begin position="48"/>
        <end position="73"/>
    </location>
</feature>
<reference evidence="2 3" key="1">
    <citation type="journal article" date="2007" name="Appl. Environ. Microbiol.">
        <title>Rhizobial factors required for stem nodule maturation and maintenance in Sesbania rostrata-Azorhizobium caulinodans ORS571 symbiosis.</title>
        <authorList>
            <person name="Suzuki S."/>
            <person name="Aono T."/>
            <person name="Lee KB."/>
            <person name="Suzuki T."/>
            <person name="Liu CT."/>
            <person name="Miwa H."/>
            <person name="Wakao S."/>
            <person name="Iki T."/>
            <person name="Oyaizu H."/>
        </authorList>
    </citation>
    <scope>NUCLEOTIDE SEQUENCE [LARGE SCALE GENOMIC DNA]</scope>
    <source>
        <strain evidence="3">ATCC 43989 / DSM 5975 / JCM 20966 / LMG 6465 / NBRC 14845 / NCIMB 13405 / ORS 571</strain>
    </source>
</reference>
<reference evidence="3" key="2">
    <citation type="submission" date="2007-04" db="EMBL/GenBank/DDBJ databases">
        <title>Complete genome sequence of the nitrogen-fixing bacterium Azorhizobium caulinodans ORS571.</title>
        <authorList>
            <person name="Lee K.B."/>
            <person name="Backer P.D."/>
            <person name="Aono T."/>
            <person name="Liu C.T."/>
            <person name="Suzuki S."/>
            <person name="Suzuki T."/>
            <person name="Kaneko T."/>
            <person name="Yamada M."/>
            <person name="Tabata S."/>
            <person name="Kupfer D.M."/>
            <person name="Najar F.Z."/>
            <person name="Wiley G.B."/>
            <person name="Roe B."/>
            <person name="Binnewies T."/>
            <person name="Ussery D."/>
            <person name="Vereecke D."/>
            <person name="Gevers D."/>
            <person name="Holsters M."/>
            <person name="Oyaizu H."/>
        </authorList>
    </citation>
    <scope>NUCLEOTIDE SEQUENCE [LARGE SCALE GENOMIC DNA]</scope>
    <source>
        <strain evidence="3">ATCC 43989 / DSM 5975 / JCM 20966 / LMG 6465 / NBRC 14845 / NCIMB 13405 / ORS 571</strain>
    </source>
</reference>
<dbReference type="HOGENOM" id="CLU_056539_0_0_5"/>
<feature type="transmembrane region" description="Helical" evidence="1">
    <location>
        <begin position="127"/>
        <end position="147"/>
    </location>
</feature>
<keyword evidence="1" id="KW-1133">Transmembrane helix</keyword>
<dbReference type="EMBL" id="AP009384">
    <property type="protein sequence ID" value="BAF90038.1"/>
    <property type="molecule type" value="Genomic_DNA"/>
</dbReference>
<dbReference type="KEGG" id="azc:AZC_4040"/>
<keyword evidence="3" id="KW-1185">Reference proteome</keyword>
<feature type="transmembrane region" description="Helical" evidence="1">
    <location>
        <begin position="281"/>
        <end position="301"/>
    </location>
</feature>
<proteinExistence type="predicted"/>
<feature type="transmembrane region" description="Helical" evidence="1">
    <location>
        <begin position="206"/>
        <end position="228"/>
    </location>
</feature>
<feature type="transmembrane region" description="Helical" evidence="1">
    <location>
        <begin position="248"/>
        <end position="269"/>
    </location>
</feature>
<evidence type="ECO:0000313" key="3">
    <source>
        <dbReference type="Proteomes" id="UP000000270"/>
    </source>
</evidence>
<feature type="transmembrane region" description="Helical" evidence="1">
    <location>
        <begin position="93"/>
        <end position="115"/>
    </location>
</feature>
<organism evidence="2 3">
    <name type="scientific">Azorhizobium caulinodans (strain ATCC 43989 / DSM 5975 / JCM 20966 / LMG 6465 / NBRC 14845 / NCIMB 13405 / ORS 571)</name>
    <dbReference type="NCBI Taxonomy" id="438753"/>
    <lineage>
        <taxon>Bacteria</taxon>
        <taxon>Pseudomonadati</taxon>
        <taxon>Pseudomonadota</taxon>
        <taxon>Alphaproteobacteria</taxon>
        <taxon>Hyphomicrobiales</taxon>
        <taxon>Xanthobacteraceae</taxon>
        <taxon>Azorhizobium</taxon>
    </lineage>
</organism>
<dbReference type="Proteomes" id="UP000000270">
    <property type="component" value="Chromosome"/>
</dbReference>
<dbReference type="eggNOG" id="COG0392">
    <property type="taxonomic scope" value="Bacteria"/>
</dbReference>
<sequence length="383" mass="40823">MQGWWRRSVIPSDPGGSPVDNGAGGPSAGTRCVMSFPKTVWRFLRDRVGLHGLGFILSLVVIGFAITVLYKMLHNLNVADVVAALKAKNPLHVAAAFILVACAYLTLTFYDWFALRTIEKPHVPYRVAALSGFCSYSVGHNVGFTVFTGGSVRYRIYSAWGLSAVDVAKICFVAGLTFWLGNIAVLGLGIVIHPDAATAVDQLPPLVNRLIGIGALAVLVGYVWWVSAAPRKIGRSNWFITLPAGKTTLLQIGIGILDLSLCAAAMYMLMPASPYIDPISLAVIFVTATLLGFASHAPGGLGVFDAALLVALPQFDTGEMVGALLVFRLFYYIVPFAFALSLLGGRELYLGRLRARGAAEAAAEAATAKDTVVPEKKHVTAAE</sequence>
<keyword evidence="1" id="KW-0472">Membrane</keyword>
<accession>A8ILJ0</accession>
<reference evidence="2 3" key="4">
    <citation type="journal article" date="2009" name="Appl. Environ. Microbiol.">
        <title>Comparative genome-wide transcriptional profiling of Azorhizobium caulinodans ORS571 grown under free-living and symbiotic conditions.</title>
        <authorList>
            <person name="Tsukada S."/>
            <person name="Aono T."/>
            <person name="Akiba N."/>
            <person name="Lee KB."/>
            <person name="Liu CT."/>
            <person name="Toyazaki H."/>
            <person name="Oyaizu H."/>
        </authorList>
    </citation>
    <scope>NUCLEOTIDE SEQUENCE [LARGE SCALE GENOMIC DNA]</scope>
    <source>
        <strain evidence="3">ATCC 43989 / DSM 5975 / JCM 20966 / LMG 6465 / NBRC 14845 / NCIMB 13405 / ORS 571</strain>
    </source>
</reference>
<keyword evidence="1" id="KW-0812">Transmembrane</keyword>
<gene>
    <name evidence="2" type="ordered locus">AZC_4040</name>
</gene>
<reference evidence="2 3" key="6">
    <citation type="journal article" date="2011" name="Appl. Environ. Microbiol.">
        <title>Involvement of the azorhizobial chromosome partition gene (parA) in the onset of bacteroid differentiation during Sesbania rostrata stem nodule development.</title>
        <authorList>
            <person name="Liu CT."/>
            <person name="Lee KB."/>
            <person name="Wang YS."/>
            <person name="Peng MH."/>
            <person name="Lee KT."/>
            <person name="Suzuki S."/>
            <person name="Suzuki T."/>
            <person name="Oyaizu H."/>
        </authorList>
    </citation>
    <scope>NUCLEOTIDE SEQUENCE [LARGE SCALE GENOMIC DNA]</scope>
    <source>
        <strain evidence="3">ATCC 43989 / DSM 5975 / JCM 20966 / LMG 6465 / NBRC 14845 / NCIMB 13405 / ORS 571</strain>
    </source>
</reference>
<protein>
    <submittedName>
        <fullName evidence="2">Uncharacterized protein</fullName>
    </submittedName>
</protein>
<evidence type="ECO:0000256" key="1">
    <source>
        <dbReference type="SAM" id="Phobius"/>
    </source>
</evidence>
<dbReference type="STRING" id="438753.AZC_4040"/>
<reference evidence="2 3" key="3">
    <citation type="journal article" date="2008" name="BMC Genomics">
        <title>The genome of the versatile nitrogen fixer Azorhizobium caulinodans ORS571.</title>
        <authorList>
            <person name="Lee KB."/>
            <person name="Backer P.D."/>
            <person name="Aono T."/>
            <person name="Liu CT."/>
            <person name="Suzuki S."/>
            <person name="Suzuki T."/>
            <person name="Kaneko T."/>
            <person name="Yamada M."/>
            <person name="Tabata S."/>
            <person name="Kupfer D.M."/>
            <person name="Najar F.Z."/>
            <person name="Wiley G.B."/>
            <person name="Roe B."/>
            <person name="Binnewies T.T."/>
            <person name="Ussery D.W."/>
            <person name="D'Haeze W."/>
            <person name="Herder J.D."/>
            <person name="Gevers D."/>
            <person name="Vereecke D."/>
            <person name="Holsters M."/>
            <person name="Oyaizu H."/>
        </authorList>
    </citation>
    <scope>NUCLEOTIDE SEQUENCE [LARGE SCALE GENOMIC DNA]</scope>
    <source>
        <strain evidence="3">ATCC 43989 / DSM 5975 / JCM 20966 / LMG 6465 / NBRC 14845 / NCIMB 13405 / ORS 571</strain>
    </source>
</reference>
<reference evidence="2 3" key="5">
    <citation type="journal article" date="2010" name="Appl. Environ. Microbiol.">
        <title>phrR-like gene praR of Azorhizobium caulinodans ORS571 is essential for symbiosis with Sesbania rostrata and is involved in expression of reb genes.</title>
        <authorList>
            <person name="Akiba N."/>
            <person name="Aono T."/>
            <person name="Toyazaki H."/>
            <person name="Sato S."/>
            <person name="Oyaizu H."/>
        </authorList>
    </citation>
    <scope>NUCLEOTIDE SEQUENCE [LARGE SCALE GENOMIC DNA]</scope>
    <source>
        <strain evidence="3">ATCC 43989 / DSM 5975 / JCM 20966 / LMG 6465 / NBRC 14845 / NCIMB 13405 / ORS 571</strain>
    </source>
</reference>
<dbReference type="AlphaFoldDB" id="A8ILJ0"/>
<feature type="transmembrane region" description="Helical" evidence="1">
    <location>
        <begin position="167"/>
        <end position="194"/>
    </location>
</feature>
<dbReference type="PANTHER" id="PTHR39087:SF2">
    <property type="entry name" value="UPF0104 MEMBRANE PROTEIN MJ1595"/>
    <property type="match status" value="1"/>
</dbReference>
<dbReference type="PANTHER" id="PTHR39087">
    <property type="entry name" value="UPF0104 MEMBRANE PROTEIN MJ1595"/>
    <property type="match status" value="1"/>
</dbReference>